<proteinExistence type="predicted"/>
<dbReference type="Ensembl" id="ENST00000498308.2">
    <property type="protein sequence ID" value="ENSP00000520911.1"/>
    <property type="gene ID" value="ENSG00000273313.1"/>
</dbReference>
<evidence type="ECO:0000313" key="3">
    <source>
        <dbReference type="Ensembl" id="ENSP00000520911.1"/>
    </source>
</evidence>
<feature type="signal peptide" evidence="2">
    <location>
        <begin position="1"/>
        <end position="22"/>
    </location>
</feature>
<name>A0ABB0MVN3_HUMAN</name>
<dbReference type="EMBL" id="AC092032">
    <property type="status" value="NOT_ANNOTATED_CDS"/>
    <property type="molecule type" value="Genomic_DNA"/>
</dbReference>
<feature type="compositionally biased region" description="Polar residues" evidence="1">
    <location>
        <begin position="28"/>
        <end position="38"/>
    </location>
</feature>
<reference evidence="3" key="4">
    <citation type="submission" date="2025-03" db="UniProtKB">
        <authorList>
            <consortium name="Ensembl"/>
        </authorList>
    </citation>
    <scope>IDENTIFICATION</scope>
</reference>
<gene>
    <name evidence="3" type="primary">RBAKDN</name>
</gene>
<reference evidence="3 4" key="1">
    <citation type="journal article" date="2001" name="Nature">
        <title>Initial sequencing and analysis of the human genome.</title>
        <authorList>
            <consortium name="International Human Genome Sequencing Consortium"/>
            <person name="Lander E.S."/>
            <person name="Linton L.M."/>
            <person name="Birren B."/>
            <person name="Nusbaum C."/>
            <person name="Zody M.C."/>
            <person name="Baldwin J."/>
            <person name="Devon K."/>
            <person name="Dewar K."/>
            <person name="Doyle M."/>
            <person name="FitzHugh W."/>
            <person name="Funke R."/>
            <person name="Gage D."/>
            <person name="Harris K."/>
            <person name="Heaford A."/>
            <person name="Howland J."/>
            <person name="Kann L."/>
            <person name="Lehoczky J."/>
            <person name="LeVine R."/>
            <person name="McEwan P."/>
            <person name="McKernan K."/>
            <person name="Meldrim J."/>
            <person name="Mesirov J.P."/>
            <person name="Miranda C."/>
            <person name="Morris W."/>
            <person name="Naylor J."/>
            <person name="Raymond C."/>
            <person name="Rosetti M."/>
            <person name="Santos R."/>
            <person name="Sheridan A."/>
            <person name="Sougnez C."/>
            <person name="Stange-Thomann N."/>
            <person name="Stojanovic N."/>
            <person name="Subramanian A."/>
            <person name="Wyman D."/>
            <person name="Rogers J."/>
            <person name="Sulston J."/>
            <person name="Ainscough R."/>
            <person name="Beck S."/>
            <person name="Bentley D."/>
            <person name="Burton J."/>
            <person name="Clee C."/>
            <person name="Carter N."/>
            <person name="Coulson A."/>
            <person name="Deadman R."/>
            <person name="Deloukas P."/>
            <person name="Dunham A."/>
            <person name="Dunham I."/>
            <person name="Durbin R."/>
            <person name="French L."/>
            <person name="Grafham D."/>
            <person name="Gregory S."/>
            <person name="Hubbard T."/>
            <person name="Humphray S."/>
            <person name="Hunt A."/>
            <person name="Jones M."/>
            <person name="Lloyd C."/>
            <person name="McMurray A."/>
            <person name="Matthews L."/>
            <person name="Mercer S."/>
            <person name="Milne S."/>
            <person name="Mullikin J.C."/>
            <person name="Mungall A."/>
            <person name="Plumb R."/>
            <person name="Ross M."/>
            <person name="Shownkeen R."/>
            <person name="Sims S."/>
            <person name="Waterston R.H."/>
            <person name="Wilson R.K."/>
            <person name="Hillier L.W."/>
            <person name="McPherson J.D."/>
            <person name="Marra M.A."/>
            <person name="Mardis E.R."/>
            <person name="Fulton L.A."/>
            <person name="Chinwalla A.T."/>
            <person name="Pepin K.H."/>
            <person name="Gish W.R."/>
            <person name="Chissoe S.L."/>
            <person name="Wendl M.C."/>
            <person name="Delehaunty K.D."/>
            <person name="Miner T.L."/>
            <person name="Delehaunty A."/>
            <person name="Kramer J.B."/>
            <person name="Cook L.L."/>
            <person name="Fulton R.S."/>
            <person name="Johnson D.L."/>
            <person name="Minx P.J."/>
            <person name="Clifton S.W."/>
            <person name="Hawkins T."/>
            <person name="Branscomb E."/>
            <person name="Predki P."/>
            <person name="Richardson P."/>
            <person name="Wenning S."/>
            <person name="Slezak T."/>
            <person name="Doggett N."/>
            <person name="Cheng J.F."/>
            <person name="Olsen A."/>
            <person name="Lucas S."/>
            <person name="Elkin C."/>
            <person name="Uberbacher E."/>
            <person name="Frazier M."/>
            <person name="Gibbs R.A."/>
            <person name="Muzny D.M."/>
            <person name="Scherer S.E."/>
            <person name="Bouck J.B."/>
            <person name="Sodergren E.J."/>
            <person name="Worley K.C."/>
            <person name="Rives C.M."/>
            <person name="Gorrell J.H."/>
            <person name="Metzker M.L."/>
            <person name="Naylor S.L."/>
            <person name="Kucherlapati R.S."/>
            <person name="Nelson D.L."/>
            <person name="Weinstock G.M."/>
            <person name="Sakaki Y."/>
            <person name="Fujiyama A."/>
            <person name="Hattori M."/>
            <person name="Yada T."/>
            <person name="Toyoda A."/>
            <person name="Itoh T."/>
            <person name="Kawagoe C."/>
            <person name="Watanabe H."/>
            <person name="Totoki Y."/>
            <person name="Taylor T."/>
            <person name="Weissenbach J."/>
            <person name="Heilig R."/>
            <person name="Saurin W."/>
            <person name="Artiguenave F."/>
            <person name="Brottier P."/>
            <person name="Bruls T."/>
            <person name="Pelletier E."/>
            <person name="Robert C."/>
            <person name="Wincker P."/>
            <person name="Smith D.R."/>
            <person name="Doucette-Stamm L."/>
            <person name="Rubenfield M."/>
            <person name="Weinstock K."/>
            <person name="Lee H.M."/>
            <person name="Dubois J."/>
            <person name="Rosenthal A."/>
            <person name="Platzer M."/>
            <person name="Nyakatura G."/>
            <person name="Taudien S."/>
            <person name="Rump A."/>
            <person name="Yang H."/>
            <person name="Yu J."/>
            <person name="Wang J."/>
            <person name="Huang G."/>
            <person name="Gu J."/>
            <person name="Hood L."/>
            <person name="Rowen L."/>
            <person name="Madan A."/>
            <person name="Qin S."/>
            <person name="Davis R.W."/>
            <person name="Federspiel N.A."/>
            <person name="Abola A.P."/>
            <person name="Proctor M.J."/>
            <person name="Myers R.M."/>
            <person name="Schmutz J."/>
            <person name="Dickson M."/>
            <person name="Grimwood J."/>
            <person name="Cox D.R."/>
            <person name="Olson M.V."/>
            <person name="Kaul R."/>
            <person name="Raymond C."/>
            <person name="Shimizu N."/>
            <person name="Kawasaki K."/>
            <person name="Minoshima S."/>
            <person name="Evans G.A."/>
            <person name="Athanasiou M."/>
            <person name="Schultz R."/>
            <person name="Roe B.A."/>
            <person name="Chen F."/>
            <person name="Pan H."/>
            <person name="Ramser J."/>
            <person name="Lehrach H."/>
            <person name="Reinhardt R."/>
            <person name="McCombie W.R."/>
            <person name="de la Bastide M."/>
            <person name="Dedhia N."/>
            <person name="Blocker H."/>
            <person name="Hornischer K."/>
            <person name="Nordsiek G."/>
            <person name="Agarwala R."/>
            <person name="Aravind L."/>
            <person name="Bailey J.A."/>
            <person name="Bateman A."/>
            <person name="Batzoglou S."/>
            <person name="Birney E."/>
            <person name="Bork P."/>
            <person name="Brown D.G."/>
            <person name="Burge C.B."/>
            <person name="Cerutti L."/>
            <person name="Chen H.C."/>
            <person name="Church D."/>
            <person name="Clamp M."/>
            <person name="Copley R.R."/>
            <person name="Doerks T."/>
            <person name="Eddy S.R."/>
            <person name="Eichler E.E."/>
            <person name="Furey T.S."/>
            <person name="Galagan J."/>
            <person name="Gilbert J.G."/>
            <person name="Harmon C."/>
            <person name="Hayashizaki Y."/>
            <person name="Haussler D."/>
            <person name="Hermjakob H."/>
            <person name="Hokamp K."/>
            <person name="Jang W."/>
            <person name="Johnson L.S."/>
            <person name="Jones T.A."/>
            <person name="Kasif S."/>
            <person name="Kaspryzk A."/>
            <person name="Kennedy S."/>
            <person name="Kent W.J."/>
            <person name="Kitts P."/>
            <person name="Koonin E.V."/>
            <person name="Korf I."/>
            <person name="Kulp D."/>
            <person name="Lancet D."/>
            <person name="Lowe T.M."/>
            <person name="McLysaght A."/>
            <person name="Mikkelsen T."/>
            <person name="Moran J.V."/>
            <person name="Mulder N."/>
            <person name="Pollara V.J."/>
            <person name="Ponting C.P."/>
            <person name="Schuler G."/>
            <person name="Schultz J."/>
            <person name="Slater G."/>
            <person name="Smit A.F."/>
            <person name="Stupka E."/>
            <person name="Szustakowski J."/>
            <person name="Thierry-Mieg D."/>
            <person name="Thierry-Mieg J."/>
            <person name="Wagner L."/>
            <person name="Wallis J."/>
            <person name="Wheeler R."/>
            <person name="Williams A."/>
            <person name="Wolf Y.I."/>
            <person name="Wolfe K.H."/>
            <person name="Yang S.P."/>
            <person name="Yeh R.F."/>
            <person name="Collins F."/>
            <person name="Guyer M.S."/>
            <person name="Peterson J."/>
            <person name="Felsenfeld A."/>
            <person name="Wetterstrand K.A."/>
            <person name="Patrinos A."/>
            <person name="Morgan M.J."/>
            <person name="de Jong P."/>
            <person name="Catanese J.J."/>
            <person name="Osoegawa K."/>
            <person name="Shizuya H."/>
            <person name="Choi S."/>
            <person name="Chen Y.J."/>
        </authorList>
    </citation>
    <scope>NUCLEOTIDE SEQUENCE [LARGE SCALE GENOMIC DNA]</scope>
</reference>
<feature type="region of interest" description="Disordered" evidence="1">
    <location>
        <begin position="18"/>
        <end position="52"/>
    </location>
</feature>
<keyword evidence="4" id="KW-1185">Reference proteome</keyword>
<feature type="chain" id="PRO_5044762211" evidence="2">
    <location>
        <begin position="23"/>
        <end position="81"/>
    </location>
</feature>
<reference evidence="3 4" key="2">
    <citation type="journal article" date="2003" name="Nature">
        <title>The DNA sequence of human chromosome 7.</title>
        <authorList>
            <person name="Hillier L.W."/>
            <person name="Fulton R.S."/>
            <person name="Fulton L.A."/>
            <person name="Graves T.A."/>
            <person name="Pepin K.H."/>
            <person name="Wagner-McPherson C."/>
            <person name="Layman D."/>
            <person name="Maas J."/>
            <person name="Jaeger S."/>
            <person name="Walker R."/>
            <person name="Wylie K."/>
            <person name="Sekhon M."/>
            <person name="Becker M.C."/>
            <person name="O'Laughlin M.D."/>
            <person name="Schaller M.E."/>
            <person name="Fewell G.A."/>
            <person name="Delehaunty K.D."/>
            <person name="Miner T.L."/>
            <person name="Nash W.E."/>
            <person name="Cordes M."/>
            <person name="Du H."/>
            <person name="Sun H."/>
            <person name="Edwards J."/>
            <person name="Bradshaw-Cordum H."/>
            <person name="Ali J."/>
            <person name="Andrews S."/>
            <person name="Isak A."/>
            <person name="Vanbrunt A."/>
            <person name="Nguyen C."/>
            <person name="Du F."/>
            <person name="Lamar B."/>
            <person name="Courtney L."/>
            <person name="Kalicki J."/>
            <person name="Ozersky P."/>
            <person name="Bielicki L."/>
            <person name="Scott K."/>
            <person name="Holmes A."/>
            <person name="Harkins R."/>
            <person name="Harris A."/>
            <person name="Strong C.M."/>
            <person name="Hou S."/>
            <person name="Tomlinson C."/>
            <person name="Dauphin-Kohlberg S."/>
            <person name="Kozlowicz-Reilly A."/>
            <person name="Leonard S."/>
            <person name="Rohlfing T."/>
            <person name="Rock S.M."/>
            <person name="Tin-Wollam A.M."/>
            <person name="Abbott A."/>
            <person name="Minx P."/>
            <person name="Maupin R."/>
            <person name="Strowmatt C."/>
            <person name="Latreille P."/>
            <person name="Miller N."/>
            <person name="Johnson D."/>
            <person name="Murray J."/>
            <person name="Woessner J.P."/>
            <person name="Wendl M.C."/>
            <person name="Yang S.P."/>
            <person name="Schultz B.R."/>
            <person name="Wallis J.W."/>
            <person name="Spieth J."/>
            <person name="Bieri T.A."/>
            <person name="Nelson J.O."/>
            <person name="Berkowicz N."/>
            <person name="Wohldmann P.E."/>
            <person name="Cook L.L."/>
            <person name="Hickenbotham M.T."/>
            <person name="Eldred J."/>
            <person name="Williams D."/>
            <person name="Bedell J.A."/>
            <person name="Mardis E.R."/>
            <person name="Clifton S.W."/>
            <person name="Chissoe S.L."/>
            <person name="Marra M.A."/>
            <person name="Raymond C."/>
            <person name="Haugen E."/>
            <person name="Gillett W."/>
            <person name="Zhou Y."/>
            <person name="James R."/>
            <person name="Phelps K."/>
            <person name="Iadanoto S."/>
            <person name="Bubb K."/>
            <person name="Simms E."/>
            <person name="Levy R."/>
            <person name="Clendenning J."/>
            <person name="Kaul R."/>
            <person name="Kent W.J."/>
            <person name="Furey T.S."/>
            <person name="Baertsch R.A."/>
            <person name="Brent M.R."/>
            <person name="Keibler E."/>
            <person name="Flicek P."/>
            <person name="Bork P."/>
            <person name="Suyama M."/>
            <person name="Bailey J.A."/>
            <person name="Portnoy M.E."/>
            <person name="Torrents D."/>
            <person name="Chinwalla A.T."/>
            <person name="Gish W.R."/>
            <person name="Eddy S.R."/>
            <person name="McPherson J.D."/>
            <person name="Olson M.V."/>
            <person name="Eichler E.E."/>
            <person name="Green E.D."/>
            <person name="Waterston R.H."/>
            <person name="Wilson R.K."/>
        </authorList>
    </citation>
    <scope>NUCLEOTIDE SEQUENCE [LARGE SCALE GENOMIC DNA]</scope>
</reference>
<sequence length="81" mass="8119">MWPPLLLLLLLLPAAPVPTAKAAPHPDANTQEGLQNLLQGVGAGGDGELRADSHLAPGSGCIDGAVVATRPESRGGRPAVP</sequence>
<protein>
    <submittedName>
        <fullName evidence="3">RBAK downstream neighbor</fullName>
    </submittedName>
</protein>
<dbReference type="AlphaFoldDB" id="A0ABB0MVN3"/>
<dbReference type="HGNC" id="HGNC:33770">
    <property type="gene designation" value="RBAKDN"/>
</dbReference>
<accession>A0ABB0MVN3</accession>
<keyword evidence="2" id="KW-0732">Signal</keyword>
<reference evidence="3 4" key="3">
    <citation type="journal article" date="2004" name="Nature">
        <title>Finishing the euchromatic sequence of the human genome.</title>
        <authorList>
            <consortium name="International Human Genome Sequencing Consortium"/>
        </authorList>
    </citation>
    <scope>NUCLEOTIDE SEQUENCE [LARGE SCALE GENOMIC DNA]</scope>
</reference>
<evidence type="ECO:0000256" key="1">
    <source>
        <dbReference type="SAM" id="MobiDB-lite"/>
    </source>
</evidence>
<evidence type="ECO:0000256" key="2">
    <source>
        <dbReference type="SAM" id="SignalP"/>
    </source>
</evidence>
<dbReference type="Proteomes" id="UP000005640">
    <property type="component" value="Chromosome 7"/>
</dbReference>
<evidence type="ECO:0000313" key="4">
    <source>
        <dbReference type="Proteomes" id="UP000005640"/>
    </source>
</evidence>
<organism evidence="3 4">
    <name type="scientific">Homo sapiens</name>
    <name type="common">Human</name>
    <dbReference type="NCBI Taxonomy" id="9606"/>
    <lineage>
        <taxon>Eukaryota</taxon>
        <taxon>Metazoa</taxon>
        <taxon>Chordata</taxon>
        <taxon>Craniata</taxon>
        <taxon>Vertebrata</taxon>
        <taxon>Euteleostomi</taxon>
        <taxon>Mammalia</taxon>
        <taxon>Eutheria</taxon>
        <taxon>Euarchontoglires</taxon>
        <taxon>Primates</taxon>
        <taxon>Haplorrhini</taxon>
        <taxon>Catarrhini</taxon>
        <taxon>Hominidae</taxon>
        <taxon>Homo</taxon>
    </lineage>
</organism>